<reference evidence="1 2" key="1">
    <citation type="submission" date="2019-04" db="EMBL/GenBank/DDBJ databases">
        <title>Altererythrobacter aquimixticola sp. nov., isolated from sediment of junction between the ocean and a freshwater spring.</title>
        <authorList>
            <person name="Yoon J.-H."/>
        </authorList>
    </citation>
    <scope>NUCLEOTIDE SEQUENCE [LARGE SCALE GENOMIC DNA]</scope>
    <source>
        <strain evidence="1 2">SSKS-13</strain>
    </source>
</reference>
<name>A0A4T3EZX0_9SPHN</name>
<comment type="caution">
    <text evidence="1">The sequence shown here is derived from an EMBL/GenBank/DDBJ whole genome shotgun (WGS) entry which is preliminary data.</text>
</comment>
<evidence type="ECO:0000313" key="2">
    <source>
        <dbReference type="Proteomes" id="UP000309389"/>
    </source>
</evidence>
<evidence type="ECO:0000313" key="1">
    <source>
        <dbReference type="EMBL" id="TIX50332.1"/>
    </source>
</evidence>
<keyword evidence="2" id="KW-1185">Reference proteome</keyword>
<dbReference type="OrthoDB" id="7428895at2"/>
<accession>A0A4T3EZX0</accession>
<dbReference type="RefSeq" id="WP_136693351.1">
    <property type="nucleotide sequence ID" value="NZ_SSHH01000002.1"/>
</dbReference>
<dbReference type="Proteomes" id="UP000309389">
    <property type="component" value="Unassembled WGS sequence"/>
</dbReference>
<sequence>MLQYLFCTFGKHAIARDRVWFDGVDYRTKCRCCARALHRGDKGWTKARPEVLGDSHRLPHPRER</sequence>
<dbReference type="AlphaFoldDB" id="A0A4T3EZX0"/>
<protein>
    <submittedName>
        <fullName evidence="1">Uncharacterized protein</fullName>
    </submittedName>
</protein>
<gene>
    <name evidence="1" type="ORF">E5222_08610</name>
</gene>
<organism evidence="1 2">
    <name type="scientific">Alteraurantiacibacter aquimixticola</name>
    <dbReference type="NCBI Taxonomy" id="2489173"/>
    <lineage>
        <taxon>Bacteria</taxon>
        <taxon>Pseudomonadati</taxon>
        <taxon>Pseudomonadota</taxon>
        <taxon>Alphaproteobacteria</taxon>
        <taxon>Sphingomonadales</taxon>
        <taxon>Erythrobacteraceae</taxon>
        <taxon>Alteraurantiacibacter</taxon>
    </lineage>
</organism>
<proteinExistence type="predicted"/>
<dbReference type="EMBL" id="SSHH01000002">
    <property type="protein sequence ID" value="TIX50332.1"/>
    <property type="molecule type" value="Genomic_DNA"/>
</dbReference>